<dbReference type="Proteomes" id="UP000694920">
    <property type="component" value="Unplaced"/>
</dbReference>
<dbReference type="GeneID" id="107266710"/>
<dbReference type="CDD" id="cd13751">
    <property type="entry name" value="TGF_beta_GDF8_like"/>
    <property type="match status" value="1"/>
</dbReference>
<dbReference type="PROSITE" id="PS51362">
    <property type="entry name" value="TGF_BETA_2"/>
    <property type="match status" value="1"/>
</dbReference>
<feature type="signal peptide" evidence="9">
    <location>
        <begin position="1"/>
        <end position="20"/>
    </location>
</feature>
<dbReference type="Pfam" id="PF00019">
    <property type="entry name" value="TGF_beta"/>
    <property type="match status" value="1"/>
</dbReference>
<dbReference type="KEGG" id="ccin:107266710"/>
<evidence type="ECO:0000313" key="12">
    <source>
        <dbReference type="RefSeq" id="XP_015592999.1"/>
    </source>
</evidence>
<dbReference type="InterPro" id="IPR001839">
    <property type="entry name" value="TGF-b_C"/>
</dbReference>
<sequence length="396" mass="44276">MMIGKHVILGAMIILGALDGLGPVGLLTSTHRLVVDASNGGCNTCRIHEEIRAFSLEMIKEQILSKLGLKQAPNMTGRAPPRIPPISKLMDMYGMQADQPQGLEPGISHHEEYDDYAAKTESVFALAQPHQRVRHSKGSLDVLYFKFSDKIVQHRVTRAELSLWIWGDNEGDSHEGTDAEVPVTITLQRILRGVTESGISLLGPPLTTKHIRPRGRCGAWVTIELRRMVAEWFKHPRDNLGVAIKIGSPGHRRNVRLVETNPGAEYAPYLEVQTQELDTRHGARIKRNVGLNCDDSSQETRCCRYKLTVDFEKFGWDWIIAPKKYDANYCSGDCPMAFLPAYPNTHIVSLAEPPNNTGPCCAPRKLSEITMLYFDNEYQIVFSRLPGMVVERCGCS</sequence>
<protein>
    <submittedName>
        <fullName evidence="12">Growth/differentiation factor 8</fullName>
    </submittedName>
</protein>
<keyword evidence="3" id="KW-0964">Secreted</keyword>
<evidence type="ECO:0000256" key="7">
    <source>
        <dbReference type="ARBA" id="ARBA00023157"/>
    </source>
</evidence>
<dbReference type="SMART" id="SM00204">
    <property type="entry name" value="TGFB"/>
    <property type="match status" value="1"/>
</dbReference>
<gene>
    <name evidence="12" type="primary">LOC107266710</name>
</gene>
<dbReference type="RefSeq" id="XP_015592999.1">
    <property type="nucleotide sequence ID" value="XM_015737513.2"/>
</dbReference>
<evidence type="ECO:0000256" key="1">
    <source>
        <dbReference type="ARBA" id="ARBA00004613"/>
    </source>
</evidence>
<dbReference type="SUPFAM" id="SSF57501">
    <property type="entry name" value="Cystine-knot cytokines"/>
    <property type="match status" value="1"/>
</dbReference>
<dbReference type="Pfam" id="PF00688">
    <property type="entry name" value="TGFb_propeptide"/>
    <property type="match status" value="1"/>
</dbReference>
<keyword evidence="4" id="KW-0165">Cleavage on pair of basic residues</keyword>
<dbReference type="InterPro" id="IPR029034">
    <property type="entry name" value="Cystine-knot_cytokine"/>
</dbReference>
<dbReference type="InterPro" id="IPR017948">
    <property type="entry name" value="TGFb_CS"/>
</dbReference>
<evidence type="ECO:0000256" key="8">
    <source>
        <dbReference type="RuleBase" id="RU000354"/>
    </source>
</evidence>
<feature type="domain" description="TGF-beta family profile" evidence="10">
    <location>
        <begin position="284"/>
        <end position="396"/>
    </location>
</feature>
<proteinExistence type="inferred from homology"/>
<evidence type="ECO:0000313" key="11">
    <source>
        <dbReference type="Proteomes" id="UP000694920"/>
    </source>
</evidence>
<comment type="subcellular location">
    <subcellularLocation>
        <location evidence="1">Secreted</location>
    </subcellularLocation>
</comment>
<dbReference type="FunFam" id="2.10.90.10:FF:000006">
    <property type="entry name" value="growth/differentiation factor 8"/>
    <property type="match status" value="1"/>
</dbReference>
<dbReference type="PANTHER" id="PTHR11848:SF262">
    <property type="entry name" value="LD29161P"/>
    <property type="match status" value="1"/>
</dbReference>
<dbReference type="PANTHER" id="PTHR11848">
    <property type="entry name" value="TGF-BETA FAMILY"/>
    <property type="match status" value="1"/>
</dbReference>
<keyword evidence="5 9" id="KW-0732">Signal</keyword>
<accession>A0AAJ7BS76</accession>
<evidence type="ECO:0000256" key="2">
    <source>
        <dbReference type="ARBA" id="ARBA00006656"/>
    </source>
</evidence>
<evidence type="ECO:0000256" key="4">
    <source>
        <dbReference type="ARBA" id="ARBA00022685"/>
    </source>
</evidence>
<dbReference type="InterPro" id="IPR001111">
    <property type="entry name" value="TGF-b_propeptide"/>
</dbReference>
<keyword evidence="7" id="KW-1015">Disulfide bond</keyword>
<evidence type="ECO:0000256" key="5">
    <source>
        <dbReference type="ARBA" id="ARBA00022729"/>
    </source>
</evidence>
<comment type="similarity">
    <text evidence="2 8">Belongs to the TGF-beta family.</text>
</comment>
<evidence type="ECO:0000256" key="9">
    <source>
        <dbReference type="SAM" id="SignalP"/>
    </source>
</evidence>
<name>A0AAJ7BS76_CEPCN</name>
<feature type="chain" id="PRO_5042516412" evidence="9">
    <location>
        <begin position="21"/>
        <end position="396"/>
    </location>
</feature>
<organism evidence="11 12">
    <name type="scientific">Cephus cinctus</name>
    <name type="common">Wheat stem sawfly</name>
    <dbReference type="NCBI Taxonomy" id="211228"/>
    <lineage>
        <taxon>Eukaryota</taxon>
        <taxon>Metazoa</taxon>
        <taxon>Ecdysozoa</taxon>
        <taxon>Arthropoda</taxon>
        <taxon>Hexapoda</taxon>
        <taxon>Insecta</taxon>
        <taxon>Pterygota</taxon>
        <taxon>Neoptera</taxon>
        <taxon>Endopterygota</taxon>
        <taxon>Hymenoptera</taxon>
        <taxon>Cephoidea</taxon>
        <taxon>Cephidae</taxon>
        <taxon>Cephus</taxon>
    </lineage>
</organism>
<dbReference type="GO" id="GO:0005125">
    <property type="term" value="F:cytokine activity"/>
    <property type="evidence" value="ECO:0007669"/>
    <property type="project" value="TreeGrafter"/>
</dbReference>
<evidence type="ECO:0000256" key="6">
    <source>
        <dbReference type="ARBA" id="ARBA00023030"/>
    </source>
</evidence>
<dbReference type="AlphaFoldDB" id="A0AAJ7BS76"/>
<reference evidence="12" key="1">
    <citation type="submission" date="2025-08" db="UniProtKB">
        <authorList>
            <consortium name="RefSeq"/>
        </authorList>
    </citation>
    <scope>IDENTIFICATION</scope>
</reference>
<keyword evidence="11" id="KW-1185">Reference proteome</keyword>
<dbReference type="InterPro" id="IPR015615">
    <property type="entry name" value="TGF-beta-rel"/>
</dbReference>
<evidence type="ECO:0000256" key="3">
    <source>
        <dbReference type="ARBA" id="ARBA00022525"/>
    </source>
</evidence>
<evidence type="ECO:0000259" key="10">
    <source>
        <dbReference type="PROSITE" id="PS51362"/>
    </source>
</evidence>
<dbReference type="Gene3D" id="2.60.120.970">
    <property type="match status" value="1"/>
</dbReference>
<dbReference type="GO" id="GO:0005615">
    <property type="term" value="C:extracellular space"/>
    <property type="evidence" value="ECO:0007669"/>
    <property type="project" value="TreeGrafter"/>
</dbReference>
<dbReference type="GO" id="GO:0008083">
    <property type="term" value="F:growth factor activity"/>
    <property type="evidence" value="ECO:0007669"/>
    <property type="project" value="UniProtKB-KW"/>
</dbReference>
<dbReference type="PROSITE" id="PS00250">
    <property type="entry name" value="TGF_BETA_1"/>
    <property type="match status" value="1"/>
</dbReference>
<dbReference type="Gene3D" id="2.10.90.10">
    <property type="entry name" value="Cystine-knot cytokines"/>
    <property type="match status" value="1"/>
</dbReference>
<keyword evidence="6 8" id="KW-0339">Growth factor</keyword>